<dbReference type="Pfam" id="PF03486">
    <property type="entry name" value="HI0933_like"/>
    <property type="match status" value="1"/>
</dbReference>
<evidence type="ECO:0000259" key="4">
    <source>
        <dbReference type="Pfam" id="PF03486"/>
    </source>
</evidence>
<dbReference type="PANTHER" id="PTHR42887">
    <property type="entry name" value="OS12G0638800 PROTEIN"/>
    <property type="match status" value="1"/>
</dbReference>
<dbReference type="InterPro" id="IPR004792">
    <property type="entry name" value="BaiN-like"/>
</dbReference>
<name>A0ABV7J773_9GAMM</name>
<dbReference type="InterPro" id="IPR057661">
    <property type="entry name" value="RsdA/BaiN/AoA(So)_Rossmann"/>
</dbReference>
<comment type="caution">
    <text evidence="6">The sequence shown here is derived from an EMBL/GenBank/DDBJ whole genome shotgun (WGS) entry which is preliminary data.</text>
</comment>
<evidence type="ECO:0000256" key="2">
    <source>
        <dbReference type="ARBA" id="ARBA00022630"/>
    </source>
</evidence>
<dbReference type="Gene3D" id="1.10.8.260">
    <property type="entry name" value="HI0933 insert domain-like"/>
    <property type="match status" value="1"/>
</dbReference>
<dbReference type="SUPFAM" id="SSF160996">
    <property type="entry name" value="HI0933 insert domain-like"/>
    <property type="match status" value="1"/>
</dbReference>
<dbReference type="EMBL" id="JBHRTS010000003">
    <property type="protein sequence ID" value="MFC3193985.1"/>
    <property type="molecule type" value="Genomic_DNA"/>
</dbReference>
<proteinExistence type="predicted"/>
<evidence type="ECO:0000259" key="5">
    <source>
        <dbReference type="Pfam" id="PF22780"/>
    </source>
</evidence>
<keyword evidence="2" id="KW-0285">Flavoprotein</keyword>
<dbReference type="SUPFAM" id="SSF51905">
    <property type="entry name" value="FAD/NAD(P)-binding domain"/>
    <property type="match status" value="1"/>
</dbReference>
<dbReference type="PANTHER" id="PTHR42887:SF2">
    <property type="entry name" value="OS12G0638800 PROTEIN"/>
    <property type="match status" value="1"/>
</dbReference>
<dbReference type="Pfam" id="PF22780">
    <property type="entry name" value="HI0933_like_1st"/>
    <property type="match status" value="1"/>
</dbReference>
<dbReference type="InterPro" id="IPR055178">
    <property type="entry name" value="RsdA/BaiN/AoA(So)-like_dom"/>
</dbReference>
<organism evidence="6 7">
    <name type="scientific">Marinicella sediminis</name>
    <dbReference type="NCBI Taxonomy" id="1792834"/>
    <lineage>
        <taxon>Bacteria</taxon>
        <taxon>Pseudomonadati</taxon>
        <taxon>Pseudomonadota</taxon>
        <taxon>Gammaproteobacteria</taxon>
        <taxon>Lysobacterales</taxon>
        <taxon>Marinicellaceae</taxon>
        <taxon>Marinicella</taxon>
    </lineage>
</organism>
<dbReference type="InterPro" id="IPR023166">
    <property type="entry name" value="BaiN-like_dom_sf"/>
</dbReference>
<gene>
    <name evidence="6" type="ORF">ACFODZ_07010</name>
</gene>
<dbReference type="Proteomes" id="UP001595533">
    <property type="component" value="Unassembled WGS sequence"/>
</dbReference>
<comment type="cofactor">
    <cofactor evidence="1">
        <name>FAD</name>
        <dbReference type="ChEBI" id="CHEBI:57692"/>
    </cofactor>
</comment>
<evidence type="ECO:0000256" key="3">
    <source>
        <dbReference type="ARBA" id="ARBA00022827"/>
    </source>
</evidence>
<dbReference type="PRINTS" id="PR00411">
    <property type="entry name" value="PNDRDTASEI"/>
</dbReference>
<dbReference type="RefSeq" id="WP_077412215.1">
    <property type="nucleotide sequence ID" value="NZ_JBHRTS010000003.1"/>
</dbReference>
<keyword evidence="7" id="KW-1185">Reference proteome</keyword>
<protein>
    <submittedName>
        <fullName evidence="6">NAD(P)/FAD-dependent oxidoreductase</fullName>
    </submittedName>
</protein>
<keyword evidence="3" id="KW-0274">FAD</keyword>
<accession>A0ABV7J773</accession>
<evidence type="ECO:0000313" key="7">
    <source>
        <dbReference type="Proteomes" id="UP001595533"/>
    </source>
</evidence>
<feature type="domain" description="RsdA/BaiN/AoA(So)-like insert" evidence="5">
    <location>
        <begin position="190"/>
        <end position="346"/>
    </location>
</feature>
<evidence type="ECO:0000256" key="1">
    <source>
        <dbReference type="ARBA" id="ARBA00001974"/>
    </source>
</evidence>
<dbReference type="Gene3D" id="3.50.50.60">
    <property type="entry name" value="FAD/NAD(P)-binding domain"/>
    <property type="match status" value="1"/>
</dbReference>
<reference evidence="7" key="1">
    <citation type="journal article" date="2019" name="Int. J. Syst. Evol. Microbiol.">
        <title>The Global Catalogue of Microorganisms (GCM) 10K type strain sequencing project: providing services to taxonomists for standard genome sequencing and annotation.</title>
        <authorList>
            <consortium name="The Broad Institute Genomics Platform"/>
            <consortium name="The Broad Institute Genome Sequencing Center for Infectious Disease"/>
            <person name="Wu L."/>
            <person name="Ma J."/>
        </authorList>
    </citation>
    <scope>NUCLEOTIDE SEQUENCE [LARGE SCALE GENOMIC DNA]</scope>
    <source>
        <strain evidence="7">KCTC 42953</strain>
    </source>
</reference>
<evidence type="ECO:0000313" key="6">
    <source>
        <dbReference type="EMBL" id="MFC3193985.1"/>
    </source>
</evidence>
<sequence>MSQAKAFDVVVLGAGAAGLMCALTAGQGGCRVLVLEKANKPGKKILMSGGGRCNFTNLHTSPGHFISSNPHFCKSALSRYTPWHFLELINRHEVAYHEKELGQLFCDHSSKDILNLLLDECADGQVDIRLNTDVSELQTGQTIRLDTNHGSFTAKHLVVATGGLSIPKMGGSDFGYQLAMQLGLTVLPRRAGLVPLVFTDQYKGLFAELSGTAITVSVQVPENKTAPGFHHQLLFTHRGLSGPAMLQISSYWSSGQVLEINLLPGVDAASDLSICKSNTPACLLHQWLAGYLPKKAAHAILAHEFPAWHDLPLQNLTAQQLQQVASTLNRWCLKPSGTEGYRTAEVTLGGVDTHAVSSQTMACLQQSNVYFVGEVLDVTGHLGGFNFQWAWASGFAAAKAIGQLVEGAH</sequence>
<dbReference type="NCBIfam" id="TIGR00275">
    <property type="entry name" value="aminoacetone oxidase family FAD-binding enzyme"/>
    <property type="match status" value="1"/>
</dbReference>
<dbReference type="InterPro" id="IPR036188">
    <property type="entry name" value="FAD/NAD-bd_sf"/>
</dbReference>
<feature type="domain" description="RsdA/BaiN/AoA(So)-like Rossmann fold-like" evidence="4">
    <location>
        <begin position="8"/>
        <end position="399"/>
    </location>
</feature>
<dbReference type="Gene3D" id="2.40.30.10">
    <property type="entry name" value="Translation factors"/>
    <property type="match status" value="1"/>
</dbReference>